<sequence>MHCGSYLLRGCLRCHYLGDVGSDVSQSDRTPGPGHVLPNIAPALAYIRILTEFENVKLV</sequence>
<dbReference type="Proteomes" id="UP000784294">
    <property type="component" value="Unassembled WGS sequence"/>
</dbReference>
<comment type="caution">
    <text evidence="1">The sequence shown here is derived from an EMBL/GenBank/DDBJ whole genome shotgun (WGS) entry which is preliminary data.</text>
</comment>
<accession>A0A3S5AUM1</accession>
<dbReference type="AlphaFoldDB" id="A0A3S5AUM1"/>
<keyword evidence="2" id="KW-1185">Reference proteome</keyword>
<evidence type="ECO:0000313" key="1">
    <source>
        <dbReference type="EMBL" id="VEL28842.1"/>
    </source>
</evidence>
<gene>
    <name evidence="1" type="ORF">PXEA_LOCUS22282</name>
</gene>
<dbReference type="EMBL" id="CAAALY010098211">
    <property type="protein sequence ID" value="VEL28842.1"/>
    <property type="molecule type" value="Genomic_DNA"/>
</dbReference>
<evidence type="ECO:0000313" key="2">
    <source>
        <dbReference type="Proteomes" id="UP000784294"/>
    </source>
</evidence>
<reference evidence="1" key="1">
    <citation type="submission" date="2018-11" db="EMBL/GenBank/DDBJ databases">
        <authorList>
            <consortium name="Pathogen Informatics"/>
        </authorList>
    </citation>
    <scope>NUCLEOTIDE SEQUENCE</scope>
</reference>
<protein>
    <submittedName>
        <fullName evidence="1">Uncharacterized protein</fullName>
    </submittedName>
</protein>
<organism evidence="1 2">
    <name type="scientific">Protopolystoma xenopodis</name>
    <dbReference type="NCBI Taxonomy" id="117903"/>
    <lineage>
        <taxon>Eukaryota</taxon>
        <taxon>Metazoa</taxon>
        <taxon>Spiralia</taxon>
        <taxon>Lophotrochozoa</taxon>
        <taxon>Platyhelminthes</taxon>
        <taxon>Monogenea</taxon>
        <taxon>Polyopisthocotylea</taxon>
        <taxon>Polystomatidea</taxon>
        <taxon>Polystomatidae</taxon>
        <taxon>Protopolystoma</taxon>
    </lineage>
</organism>
<proteinExistence type="predicted"/>
<name>A0A3S5AUM1_9PLAT</name>